<name>A0ABD1XTF9_9MARC</name>
<comment type="caution">
    <text evidence="2">The sequence shown here is derived from an EMBL/GenBank/DDBJ whole genome shotgun (WGS) entry which is preliminary data.</text>
</comment>
<proteinExistence type="predicted"/>
<evidence type="ECO:0000313" key="2">
    <source>
        <dbReference type="EMBL" id="KAL2612248.1"/>
    </source>
</evidence>
<feature type="region of interest" description="Disordered" evidence="1">
    <location>
        <begin position="1"/>
        <end position="85"/>
    </location>
</feature>
<dbReference type="EMBL" id="JBHFFA010000007">
    <property type="protein sequence ID" value="KAL2612248.1"/>
    <property type="molecule type" value="Genomic_DNA"/>
</dbReference>
<feature type="compositionally biased region" description="Basic and acidic residues" evidence="1">
    <location>
        <begin position="17"/>
        <end position="30"/>
    </location>
</feature>
<accession>A0ABD1XTF9</accession>
<dbReference type="Proteomes" id="UP001605036">
    <property type="component" value="Unassembled WGS sequence"/>
</dbReference>
<feature type="compositionally biased region" description="Basic and acidic residues" evidence="1">
    <location>
        <begin position="58"/>
        <end position="69"/>
    </location>
</feature>
<sequence>MKEGSDDEAGTVAMPVHPKEGGAQEQDRPNEPGVEVGDNALTGGVLPDLNKTPSNREVVIERNRLEKQNKKEKKRNKNEKPGGEG</sequence>
<organism evidence="2 3">
    <name type="scientific">Riccia fluitans</name>
    <dbReference type="NCBI Taxonomy" id="41844"/>
    <lineage>
        <taxon>Eukaryota</taxon>
        <taxon>Viridiplantae</taxon>
        <taxon>Streptophyta</taxon>
        <taxon>Embryophyta</taxon>
        <taxon>Marchantiophyta</taxon>
        <taxon>Marchantiopsida</taxon>
        <taxon>Marchantiidae</taxon>
        <taxon>Marchantiales</taxon>
        <taxon>Ricciaceae</taxon>
        <taxon>Riccia</taxon>
    </lineage>
</organism>
<dbReference type="AlphaFoldDB" id="A0ABD1XTF9"/>
<keyword evidence="3" id="KW-1185">Reference proteome</keyword>
<reference evidence="2 3" key="1">
    <citation type="submission" date="2024-09" db="EMBL/GenBank/DDBJ databases">
        <title>Chromosome-scale assembly of Riccia fluitans.</title>
        <authorList>
            <person name="Paukszto L."/>
            <person name="Sawicki J."/>
            <person name="Karawczyk K."/>
            <person name="Piernik-Szablinska J."/>
            <person name="Szczecinska M."/>
            <person name="Mazdziarz M."/>
        </authorList>
    </citation>
    <scope>NUCLEOTIDE SEQUENCE [LARGE SCALE GENOMIC DNA]</scope>
    <source>
        <strain evidence="2">Rf_01</strain>
        <tissue evidence="2">Aerial parts of the thallus</tissue>
    </source>
</reference>
<gene>
    <name evidence="2" type="ORF">R1flu_023940</name>
</gene>
<protein>
    <submittedName>
        <fullName evidence="2">Uncharacterized protein</fullName>
    </submittedName>
</protein>
<evidence type="ECO:0000313" key="3">
    <source>
        <dbReference type="Proteomes" id="UP001605036"/>
    </source>
</evidence>
<evidence type="ECO:0000256" key="1">
    <source>
        <dbReference type="SAM" id="MobiDB-lite"/>
    </source>
</evidence>